<dbReference type="EMBL" id="JARPMG010000001">
    <property type="protein sequence ID" value="KAJ8103695.1"/>
    <property type="molecule type" value="Genomic_DNA"/>
</dbReference>
<gene>
    <name evidence="2" type="ORF">POJ06DRAFT_234683</name>
</gene>
<protein>
    <submittedName>
        <fullName evidence="2">Uncharacterized protein</fullName>
    </submittedName>
</protein>
<dbReference type="AlphaFoldDB" id="A0AAD7QYG5"/>
<accession>A0AAD7QYG5</accession>
<proteinExistence type="predicted"/>
<dbReference type="RefSeq" id="XP_056047145.1">
    <property type="nucleotide sequence ID" value="XM_056185798.1"/>
</dbReference>
<organism evidence="2 3">
    <name type="scientific">Lipomyces tetrasporus</name>
    <dbReference type="NCBI Taxonomy" id="54092"/>
    <lineage>
        <taxon>Eukaryota</taxon>
        <taxon>Fungi</taxon>
        <taxon>Dikarya</taxon>
        <taxon>Ascomycota</taxon>
        <taxon>Saccharomycotina</taxon>
        <taxon>Lipomycetes</taxon>
        <taxon>Lipomycetales</taxon>
        <taxon>Lipomycetaceae</taxon>
        <taxon>Lipomyces</taxon>
    </lineage>
</organism>
<dbReference type="Proteomes" id="UP001217417">
    <property type="component" value="Unassembled WGS sequence"/>
</dbReference>
<evidence type="ECO:0000256" key="1">
    <source>
        <dbReference type="SAM" id="MobiDB-lite"/>
    </source>
</evidence>
<feature type="compositionally biased region" description="Low complexity" evidence="1">
    <location>
        <begin position="58"/>
        <end position="76"/>
    </location>
</feature>
<keyword evidence="3" id="KW-1185">Reference proteome</keyword>
<reference evidence="2" key="1">
    <citation type="submission" date="2023-03" db="EMBL/GenBank/DDBJ databases">
        <title>Near-Complete genome sequence of Lipomyces tetrasporous NRRL Y-64009, an oleaginous yeast capable of growing on lignocellulosic hydrolysates.</title>
        <authorList>
            <consortium name="Lawrence Berkeley National Laboratory"/>
            <person name="Jagtap S.S."/>
            <person name="Liu J.-J."/>
            <person name="Walukiewicz H.E."/>
            <person name="Pangilinan J."/>
            <person name="Lipzen A."/>
            <person name="Ahrendt S."/>
            <person name="Koriabine M."/>
            <person name="Cobaugh K."/>
            <person name="Salamov A."/>
            <person name="Yoshinaga Y."/>
            <person name="Ng V."/>
            <person name="Daum C."/>
            <person name="Grigoriev I.V."/>
            <person name="Slininger P.J."/>
            <person name="Dien B.S."/>
            <person name="Jin Y.-S."/>
            <person name="Rao C.V."/>
        </authorList>
    </citation>
    <scope>NUCLEOTIDE SEQUENCE</scope>
    <source>
        <strain evidence="2">NRRL Y-64009</strain>
    </source>
</reference>
<feature type="region of interest" description="Disordered" evidence="1">
    <location>
        <begin position="58"/>
        <end position="82"/>
    </location>
</feature>
<sequence>MTFRVLASPQGSQAIKDIEKDSLNRHEPGRSLCFILRFYNCSLARVVLWNALWNARNGPSPSGSSSTPSPYSASGPLRKRRRVHNDMVEKEPSKGGSFQLMEQVMTQLARSLRNVLQQAINLLEEEYGGKLSGEHMDMALDCLESEAKSSVFTGIKDVARRDRWVQGSGLHRQLNDSSIA</sequence>
<comment type="caution">
    <text evidence="2">The sequence shown here is derived from an EMBL/GenBank/DDBJ whole genome shotgun (WGS) entry which is preliminary data.</text>
</comment>
<name>A0AAD7QYG5_9ASCO</name>
<evidence type="ECO:0000313" key="3">
    <source>
        <dbReference type="Proteomes" id="UP001217417"/>
    </source>
</evidence>
<evidence type="ECO:0000313" key="2">
    <source>
        <dbReference type="EMBL" id="KAJ8103695.1"/>
    </source>
</evidence>
<dbReference type="GeneID" id="80880964"/>